<accession>A0AAW2LV07</accession>
<gene>
    <name evidence="2" type="ORF">Sangu_1938500</name>
</gene>
<feature type="region of interest" description="Disordered" evidence="1">
    <location>
        <begin position="1"/>
        <end position="84"/>
    </location>
</feature>
<evidence type="ECO:0000313" key="2">
    <source>
        <dbReference type="EMBL" id="KAL0323192.1"/>
    </source>
</evidence>
<dbReference type="PANTHER" id="PTHR33828:SF2">
    <property type="entry name" value="NUCLEOLIN"/>
    <property type="match status" value="1"/>
</dbReference>
<proteinExistence type="predicted"/>
<organism evidence="2">
    <name type="scientific">Sesamum angustifolium</name>
    <dbReference type="NCBI Taxonomy" id="2727405"/>
    <lineage>
        <taxon>Eukaryota</taxon>
        <taxon>Viridiplantae</taxon>
        <taxon>Streptophyta</taxon>
        <taxon>Embryophyta</taxon>
        <taxon>Tracheophyta</taxon>
        <taxon>Spermatophyta</taxon>
        <taxon>Magnoliopsida</taxon>
        <taxon>eudicotyledons</taxon>
        <taxon>Gunneridae</taxon>
        <taxon>Pentapetalae</taxon>
        <taxon>asterids</taxon>
        <taxon>lamiids</taxon>
        <taxon>Lamiales</taxon>
        <taxon>Pedaliaceae</taxon>
        <taxon>Sesamum</taxon>
    </lineage>
</organism>
<reference evidence="2" key="1">
    <citation type="submission" date="2020-06" db="EMBL/GenBank/DDBJ databases">
        <authorList>
            <person name="Li T."/>
            <person name="Hu X."/>
            <person name="Zhang T."/>
            <person name="Song X."/>
            <person name="Zhang H."/>
            <person name="Dai N."/>
            <person name="Sheng W."/>
            <person name="Hou X."/>
            <person name="Wei L."/>
        </authorList>
    </citation>
    <scope>NUCLEOTIDE SEQUENCE</scope>
    <source>
        <strain evidence="2">G01</strain>
        <tissue evidence="2">Leaf</tissue>
    </source>
</reference>
<dbReference type="EMBL" id="JACGWK010000012">
    <property type="protein sequence ID" value="KAL0323192.1"/>
    <property type="molecule type" value="Genomic_DNA"/>
</dbReference>
<feature type="compositionally biased region" description="Acidic residues" evidence="1">
    <location>
        <begin position="1"/>
        <end position="12"/>
    </location>
</feature>
<feature type="compositionally biased region" description="Basic and acidic residues" evidence="1">
    <location>
        <begin position="36"/>
        <end position="47"/>
    </location>
</feature>
<protein>
    <submittedName>
        <fullName evidence="2">Uncharacterized protein</fullName>
    </submittedName>
</protein>
<feature type="compositionally biased region" description="Basic and acidic residues" evidence="1">
    <location>
        <begin position="13"/>
        <end position="24"/>
    </location>
</feature>
<name>A0AAW2LV07_9LAMI</name>
<dbReference type="AlphaFoldDB" id="A0AAW2LV07"/>
<feature type="region of interest" description="Disordered" evidence="1">
    <location>
        <begin position="151"/>
        <end position="172"/>
    </location>
</feature>
<sequence length="172" mass="19818">MKEEEADEDFEEPASKKASEKSDNKSLFFAEGAEEKEERKKEEVAEKMKKKGGKASENKDVKKRERKVFDLPGQKRDRPEERDPLRIFYETLYKQVPASEMAAIWMMESGLLPKEEAKKIFDRKQKKAQQQKLSSPMKTVVNVKKAAGSITIEKKSATSPVSTQKRRHQTPK</sequence>
<dbReference type="PANTHER" id="PTHR33828">
    <property type="entry name" value="OS05G0596200 PROTEIN"/>
    <property type="match status" value="1"/>
</dbReference>
<reference evidence="2" key="2">
    <citation type="journal article" date="2024" name="Plant">
        <title>Genomic evolution and insights into agronomic trait innovations of Sesamum species.</title>
        <authorList>
            <person name="Miao H."/>
            <person name="Wang L."/>
            <person name="Qu L."/>
            <person name="Liu H."/>
            <person name="Sun Y."/>
            <person name="Le M."/>
            <person name="Wang Q."/>
            <person name="Wei S."/>
            <person name="Zheng Y."/>
            <person name="Lin W."/>
            <person name="Duan Y."/>
            <person name="Cao H."/>
            <person name="Xiong S."/>
            <person name="Wang X."/>
            <person name="Wei L."/>
            <person name="Li C."/>
            <person name="Ma Q."/>
            <person name="Ju M."/>
            <person name="Zhao R."/>
            <person name="Li G."/>
            <person name="Mu C."/>
            <person name="Tian Q."/>
            <person name="Mei H."/>
            <person name="Zhang T."/>
            <person name="Gao T."/>
            <person name="Zhang H."/>
        </authorList>
    </citation>
    <scope>NUCLEOTIDE SEQUENCE</scope>
    <source>
        <strain evidence="2">G01</strain>
    </source>
</reference>
<evidence type="ECO:0000256" key="1">
    <source>
        <dbReference type="SAM" id="MobiDB-lite"/>
    </source>
</evidence>
<feature type="compositionally biased region" description="Basic and acidic residues" evidence="1">
    <location>
        <begin position="54"/>
        <end position="84"/>
    </location>
</feature>
<comment type="caution">
    <text evidence="2">The sequence shown here is derived from an EMBL/GenBank/DDBJ whole genome shotgun (WGS) entry which is preliminary data.</text>
</comment>